<evidence type="ECO:0000256" key="1">
    <source>
        <dbReference type="PROSITE-ProRule" id="PRU00182"/>
    </source>
</evidence>
<comment type="function">
    <text evidence="2">In eubacteria ppGpp (guanosine 3'-diphosphate 5'-diphosphate) is a mediator of the stringent response that coordinates a variety of cellular activities in response to changes in nutritional abundance.</text>
</comment>
<evidence type="ECO:0000256" key="2">
    <source>
        <dbReference type="RuleBase" id="RU003847"/>
    </source>
</evidence>
<keyword evidence="1" id="KW-0694">RNA-binding</keyword>
<dbReference type="CDD" id="cd05399">
    <property type="entry name" value="NT_Rel-Spo_like"/>
    <property type="match status" value="1"/>
</dbReference>
<dbReference type="InterPro" id="IPR012676">
    <property type="entry name" value="TGS-like"/>
</dbReference>
<dbReference type="FunFam" id="3.30.460.10:FF:000001">
    <property type="entry name" value="GTP pyrophosphokinase RelA"/>
    <property type="match status" value="1"/>
</dbReference>
<dbReference type="Pfam" id="PF04607">
    <property type="entry name" value="RelA_SpoT"/>
    <property type="match status" value="1"/>
</dbReference>
<dbReference type="CDD" id="cd00077">
    <property type="entry name" value="HDc"/>
    <property type="match status" value="1"/>
</dbReference>
<reference evidence="4 5" key="1">
    <citation type="journal article" date="2015" name="Nature">
        <title>rRNA introns, odd ribosomes, and small enigmatic genomes across a large radiation of phyla.</title>
        <authorList>
            <person name="Brown C.T."/>
            <person name="Hug L.A."/>
            <person name="Thomas B.C."/>
            <person name="Sharon I."/>
            <person name="Castelle C.J."/>
            <person name="Singh A."/>
            <person name="Wilkins M.J."/>
            <person name="Williams K.H."/>
            <person name="Banfield J.F."/>
        </authorList>
    </citation>
    <scope>NUCLEOTIDE SEQUENCE [LARGE SCALE GENOMIC DNA]</scope>
</reference>
<dbReference type="InterPro" id="IPR043519">
    <property type="entry name" value="NT_sf"/>
</dbReference>
<dbReference type="Gene3D" id="1.10.3210.10">
    <property type="entry name" value="Hypothetical protein af1432"/>
    <property type="match status" value="1"/>
</dbReference>
<comment type="caution">
    <text evidence="4">The sequence shown here is derived from an EMBL/GenBank/DDBJ whole genome shotgun (WGS) entry which is preliminary data.</text>
</comment>
<feature type="domain" description="TGS" evidence="3">
    <location>
        <begin position="385"/>
        <end position="446"/>
    </location>
</feature>
<accession>A0A0G0U8H4</accession>
<dbReference type="SUPFAM" id="SSF109604">
    <property type="entry name" value="HD-domain/PDEase-like"/>
    <property type="match status" value="1"/>
</dbReference>
<dbReference type="PATRIC" id="fig|1618424.3.peg.282"/>
<dbReference type="PANTHER" id="PTHR21262">
    <property type="entry name" value="GUANOSINE-3',5'-BIS DIPHOSPHATE 3'-PYROPHOSPHOHYDROLASE"/>
    <property type="match status" value="1"/>
</dbReference>
<dbReference type="SUPFAM" id="SSF81271">
    <property type="entry name" value="TGS-like"/>
    <property type="match status" value="1"/>
</dbReference>
<dbReference type="InterPro" id="IPR007685">
    <property type="entry name" value="RelA_SpoT"/>
</dbReference>
<dbReference type="Gene3D" id="3.10.20.30">
    <property type="match status" value="1"/>
</dbReference>
<comment type="similarity">
    <text evidence="2">Belongs to the relA/spoT family.</text>
</comment>
<proteinExistence type="inferred from homology"/>
<dbReference type="GO" id="GO:0003723">
    <property type="term" value="F:RNA binding"/>
    <property type="evidence" value="ECO:0007669"/>
    <property type="project" value="UniProtKB-KW"/>
</dbReference>
<dbReference type="Pfam" id="PF02824">
    <property type="entry name" value="TGS"/>
    <property type="match status" value="1"/>
</dbReference>
<protein>
    <submittedName>
        <fullName evidence="4">(P)ppGpp synthetase I, SpoT/RelA</fullName>
    </submittedName>
</protein>
<name>A0A0G0U8H4_9BACT</name>
<evidence type="ECO:0000259" key="3">
    <source>
        <dbReference type="PROSITE" id="PS51880"/>
    </source>
</evidence>
<evidence type="ECO:0000313" key="4">
    <source>
        <dbReference type="EMBL" id="KKR83556.1"/>
    </source>
</evidence>
<dbReference type="InterPro" id="IPR012675">
    <property type="entry name" value="Beta-grasp_dom_sf"/>
</dbReference>
<dbReference type="PROSITE" id="PS50889">
    <property type="entry name" value="S4"/>
    <property type="match status" value="1"/>
</dbReference>
<gene>
    <name evidence="4" type="ORF">UU29_C0004G0057</name>
</gene>
<dbReference type="InterPro" id="IPR004811">
    <property type="entry name" value="RelA/Spo_fam"/>
</dbReference>
<dbReference type="Gene3D" id="3.30.460.10">
    <property type="entry name" value="Beta Polymerase, domain 2"/>
    <property type="match status" value="1"/>
</dbReference>
<dbReference type="AlphaFoldDB" id="A0A0G0U8H4"/>
<dbReference type="CDD" id="cd01668">
    <property type="entry name" value="TGS_RSH"/>
    <property type="match status" value="1"/>
</dbReference>
<dbReference type="InterPro" id="IPR003607">
    <property type="entry name" value="HD/PDEase_dom"/>
</dbReference>
<dbReference type="NCBIfam" id="TIGR00691">
    <property type="entry name" value="spoT_relA"/>
    <property type="match status" value="1"/>
</dbReference>
<dbReference type="EMBL" id="LCAB01000004">
    <property type="protein sequence ID" value="KKR83556.1"/>
    <property type="molecule type" value="Genomic_DNA"/>
</dbReference>
<dbReference type="InterPro" id="IPR033655">
    <property type="entry name" value="TGS_RelA/SpoT"/>
</dbReference>
<evidence type="ECO:0000313" key="5">
    <source>
        <dbReference type="Proteomes" id="UP000034601"/>
    </source>
</evidence>
<dbReference type="PANTHER" id="PTHR21262:SF31">
    <property type="entry name" value="GTP PYROPHOSPHOKINASE"/>
    <property type="match status" value="1"/>
</dbReference>
<organism evidence="4 5">
    <name type="scientific">Candidatus Daviesbacteria bacterium GW2011_GWA2_40_9</name>
    <dbReference type="NCBI Taxonomy" id="1618424"/>
    <lineage>
        <taxon>Bacteria</taxon>
        <taxon>Candidatus Daviesiibacteriota</taxon>
    </lineage>
</organism>
<dbReference type="Proteomes" id="UP000034601">
    <property type="component" value="Unassembled WGS sequence"/>
</dbReference>
<dbReference type="SUPFAM" id="SSF81301">
    <property type="entry name" value="Nucleotidyltransferase"/>
    <property type="match status" value="1"/>
</dbReference>
<sequence length="478" mass="54412">MQALENPIIKQAIDFAKLSLAGKKRNSGEDVVDHCLRVAETLIRYKVSDPSTLAAAILHHSIHEGAADMADIKAEFSEDIAQMMESFEKLRLIKPKDEMKDDFIESLRKMFLVLAKDLRVVLIKLADIFDNLTTLQYVENPKKKEVGQKALEIFAPLAERLGMGELRGQMQDLAFMHLYPEEYTWVKSYVKNDLTNLGKILLKIKAKLMLALKQQGIEAEIQSRVKHAYSLYTKLTRAEINKDLHKIHDLIALRIIVDTTEDCYKTLDIVHKLFKPLPGPFSDYIAHPKPNGYQSLHTKVYGPGDLPFEIQIRTRKMHEEAEYGLAAHWNYAEKKESGLSDEKITQGFAASAEKLDWVKRLADWQTEITDDKEFLKTIKTDLFGERIFCFTPKGDVKDLPAGATPIDFAYHIHTQMGNQVMGVKVNGKVVSLDTKLKNGDIVEVTLSKDPKKKPSRDWLGFVVTSLAKRRIKKAYMLN</sequence>
<dbReference type="SMART" id="SM00954">
    <property type="entry name" value="RelA_SpoT"/>
    <property type="match status" value="1"/>
</dbReference>
<dbReference type="InterPro" id="IPR004095">
    <property type="entry name" value="TGS"/>
</dbReference>
<dbReference type="Pfam" id="PF13328">
    <property type="entry name" value="HD_4"/>
    <property type="match status" value="1"/>
</dbReference>
<dbReference type="FunFam" id="3.10.20.30:FF:000002">
    <property type="entry name" value="GTP pyrophosphokinase (RelA/SpoT)"/>
    <property type="match status" value="1"/>
</dbReference>
<dbReference type="GO" id="GO:0015969">
    <property type="term" value="P:guanosine tetraphosphate metabolic process"/>
    <property type="evidence" value="ECO:0007669"/>
    <property type="project" value="InterPro"/>
</dbReference>
<dbReference type="PROSITE" id="PS51880">
    <property type="entry name" value="TGS"/>
    <property type="match status" value="1"/>
</dbReference>
<dbReference type="GO" id="GO:0005886">
    <property type="term" value="C:plasma membrane"/>
    <property type="evidence" value="ECO:0007669"/>
    <property type="project" value="TreeGrafter"/>
</dbReference>